<evidence type="ECO:0000313" key="2">
    <source>
        <dbReference type="Proteomes" id="UP000029867"/>
    </source>
</evidence>
<dbReference type="eggNOG" id="KOG4406">
    <property type="taxonomic scope" value="Eukaryota"/>
</dbReference>
<sequence>MSIDRSYYRTTVLDPESSLPLYVLDTTFFPQNDDPCFLDAVLNIYPETPHTLIIFTNGVKQIDLLRFIKSPYLRKIYLVHGNWLIKGIADVLTKLTINPSSPKPTIVNCENISSLAKFVDITKLPISLHTYLIDKIQYKNQRIIINRHFDPLYGQPLSMYTSNKLPLTQFQRIYNNLVAYLSNPSLDIQLTASDWTTIIQCSALDNQTKISIDILSECLKRDQKVILSEYSFLEHYMIIIKFILKLSNSNNPLIPAQLLIDTNVNFKKCKSVNKFFNDILTHTHQLLDKSQFQHMECYDNSYILVKIFKLSKFLLNKLQRETLILEPNAKNVSKSKDRQSLRLILSFTKILYTDNEEDLTSQDDDDIGFDNLFKLIRYVMEEFDNLSILGTQYRLDDFNNHISMEDFLAFEIFKDKQLGRENESNLIHPPTIKEPGSPVKLSKTVKDISAPPTPTPFPEATPPMPRNTKLSDSMESEIDKVAASVESLGLNDIDLYKTPKKSTNGDVMNDLLTPLPATQTLASPMHGTSVVKNTNLRKYTEKDLAVQLQAEAARKAELLKREQAIEVERGVRRGERKVSRLARLYEEKYMQ</sequence>
<accession>A0A099P0B6</accession>
<dbReference type="AlphaFoldDB" id="A0A099P0B6"/>
<dbReference type="EMBL" id="JQFK01000034">
    <property type="protein sequence ID" value="KGK37536.1"/>
    <property type="molecule type" value="Genomic_DNA"/>
</dbReference>
<name>A0A099P0B6_PICKU</name>
<dbReference type="VEuPathDB" id="FungiDB:C5L36_0C01500"/>
<comment type="caution">
    <text evidence="1">The sequence shown here is derived from an EMBL/GenBank/DDBJ whole genome shotgun (WGS) entry which is preliminary data.</text>
</comment>
<dbReference type="HOGENOM" id="CLU_461553_0_0_1"/>
<dbReference type="Proteomes" id="UP000029867">
    <property type="component" value="Unassembled WGS sequence"/>
</dbReference>
<organism evidence="1 2">
    <name type="scientific">Pichia kudriavzevii</name>
    <name type="common">Yeast</name>
    <name type="synonym">Issatchenkia orientalis</name>
    <dbReference type="NCBI Taxonomy" id="4909"/>
    <lineage>
        <taxon>Eukaryota</taxon>
        <taxon>Fungi</taxon>
        <taxon>Dikarya</taxon>
        <taxon>Ascomycota</taxon>
        <taxon>Saccharomycotina</taxon>
        <taxon>Pichiomycetes</taxon>
        <taxon>Pichiales</taxon>
        <taxon>Pichiaceae</taxon>
        <taxon>Pichia</taxon>
    </lineage>
</organism>
<protein>
    <submittedName>
        <fullName evidence="1">Uncharacterized protein</fullName>
    </submittedName>
</protein>
<proteinExistence type="predicted"/>
<evidence type="ECO:0000313" key="1">
    <source>
        <dbReference type="EMBL" id="KGK37536.1"/>
    </source>
</evidence>
<reference evidence="2" key="1">
    <citation type="journal article" date="2014" name="Microb. Cell Fact.">
        <title>Exploiting Issatchenkia orientalis SD108 for succinic acid production.</title>
        <authorList>
            <person name="Xiao H."/>
            <person name="Shao Z."/>
            <person name="Jiang Y."/>
            <person name="Dole S."/>
            <person name="Zhao H."/>
        </authorList>
    </citation>
    <scope>NUCLEOTIDE SEQUENCE [LARGE SCALE GENOMIC DNA]</scope>
    <source>
        <strain evidence="2">SD108</strain>
    </source>
</reference>
<gene>
    <name evidence="1" type="ORF">JL09_g3305</name>
</gene>